<dbReference type="InterPro" id="IPR011053">
    <property type="entry name" value="Single_hybrid_motif"/>
</dbReference>
<dbReference type="Pfam" id="PF00364">
    <property type="entry name" value="Biotin_lipoyl"/>
    <property type="match status" value="3"/>
</dbReference>
<dbReference type="PANTHER" id="PTHR23151:SF75">
    <property type="entry name" value="DIHYDROLIPOYLLYSINE-RESIDUE ACETYLTRANSFERASE COMPONENT 5 OF PYRUVATE DEHYDROGENASE COMPLEX, CHLOROPLASTIC"/>
    <property type="match status" value="1"/>
</dbReference>
<feature type="domain" description="Lipoyl-binding" evidence="7">
    <location>
        <begin position="185"/>
        <end position="260"/>
    </location>
</feature>
<dbReference type="InterPro" id="IPR004167">
    <property type="entry name" value="PSBD"/>
</dbReference>
<comment type="caution">
    <text evidence="9">The sequence shown here is derived from an EMBL/GenBank/DDBJ whole genome shotgun (WGS) entry which is preliminary data.</text>
</comment>
<dbReference type="InterPro" id="IPR023213">
    <property type="entry name" value="CAT-like_dom_sf"/>
</dbReference>
<feature type="domain" description="Peripheral subunit-binding (PSBD)" evidence="8">
    <location>
        <begin position="505"/>
        <end position="542"/>
    </location>
</feature>
<dbReference type="CDD" id="cd06849">
    <property type="entry name" value="lipoyl_domain"/>
    <property type="match status" value="3"/>
</dbReference>
<dbReference type="Pfam" id="PF00198">
    <property type="entry name" value="2-oxoacid_dh"/>
    <property type="match status" value="1"/>
</dbReference>
<comment type="similarity">
    <text evidence="1 4">Belongs to the 2-oxoacid dehydrogenase family.</text>
</comment>
<keyword evidence="4" id="KW-0808">Transferase</keyword>
<feature type="region of interest" description="Disordered" evidence="5">
    <location>
        <begin position="279"/>
        <end position="302"/>
    </location>
</feature>
<evidence type="ECO:0000259" key="8">
    <source>
        <dbReference type="PROSITE" id="PS51826"/>
    </source>
</evidence>
<evidence type="ECO:0000256" key="1">
    <source>
        <dbReference type="ARBA" id="ARBA00007317"/>
    </source>
</evidence>
<dbReference type="InterPro" id="IPR036625">
    <property type="entry name" value="E3-bd_dom_sf"/>
</dbReference>
<evidence type="ECO:0000256" key="4">
    <source>
        <dbReference type="RuleBase" id="RU003423"/>
    </source>
</evidence>
<dbReference type="EMBL" id="BLLK01000022">
    <property type="protein sequence ID" value="GFH46390.1"/>
    <property type="molecule type" value="Genomic_DNA"/>
</dbReference>
<dbReference type="Pfam" id="PF02817">
    <property type="entry name" value="E3_binding"/>
    <property type="match status" value="2"/>
</dbReference>
<dbReference type="InterPro" id="IPR003016">
    <property type="entry name" value="2-oxoA_DH_lipoyl-BS"/>
</dbReference>
<keyword evidence="4" id="KW-0012">Acyltransferase</keyword>
<dbReference type="Gene3D" id="4.10.320.10">
    <property type="entry name" value="E3-binding domain"/>
    <property type="match status" value="2"/>
</dbReference>
<dbReference type="Proteomes" id="UP001054902">
    <property type="component" value="Unassembled WGS sequence"/>
</dbReference>
<dbReference type="SUPFAM" id="SSF52777">
    <property type="entry name" value="CoA-dependent acyltransferases"/>
    <property type="match status" value="1"/>
</dbReference>
<evidence type="ECO:0000256" key="5">
    <source>
        <dbReference type="SAM" id="MobiDB-lite"/>
    </source>
</evidence>
<dbReference type="PROSITE" id="PS50968">
    <property type="entry name" value="BIOTINYL_LIPOYL"/>
    <property type="match status" value="3"/>
</dbReference>
<dbReference type="PROSITE" id="PS00189">
    <property type="entry name" value="LIPOYL"/>
    <property type="match status" value="3"/>
</dbReference>
<dbReference type="PROSITE" id="PS51826">
    <property type="entry name" value="PSBD"/>
    <property type="match status" value="2"/>
</dbReference>
<dbReference type="Gene3D" id="3.30.559.10">
    <property type="entry name" value="Chloramphenicol acetyltransferase-like domain"/>
    <property type="match status" value="1"/>
</dbReference>
<feature type="chain" id="PRO_5041922385" description="Dihydrolipoamide acetyltransferase component of pyruvate dehydrogenase complex" evidence="6">
    <location>
        <begin position="20"/>
        <end position="786"/>
    </location>
</feature>
<dbReference type="PANTHER" id="PTHR23151">
    <property type="entry name" value="DIHYDROLIPOAMIDE ACETYL/SUCCINYL-TRANSFERASE-RELATED"/>
    <property type="match status" value="1"/>
</dbReference>
<organism evidence="9 10">
    <name type="scientific">Chaetoceros tenuissimus</name>
    <dbReference type="NCBI Taxonomy" id="426638"/>
    <lineage>
        <taxon>Eukaryota</taxon>
        <taxon>Sar</taxon>
        <taxon>Stramenopiles</taxon>
        <taxon>Ochrophyta</taxon>
        <taxon>Bacillariophyta</taxon>
        <taxon>Coscinodiscophyceae</taxon>
        <taxon>Chaetocerotophycidae</taxon>
        <taxon>Chaetocerotales</taxon>
        <taxon>Chaetocerotaceae</taxon>
        <taxon>Chaetoceros</taxon>
    </lineage>
</organism>
<dbReference type="InterPro" id="IPR000089">
    <property type="entry name" value="Biotin_lipoyl"/>
</dbReference>
<dbReference type="FunFam" id="2.40.50.100:FF:000010">
    <property type="entry name" value="Acetyltransferase component of pyruvate dehydrogenase complex"/>
    <property type="match status" value="3"/>
</dbReference>
<dbReference type="GO" id="GO:0006086">
    <property type="term" value="P:pyruvate decarboxylation to acetyl-CoA"/>
    <property type="evidence" value="ECO:0007669"/>
    <property type="project" value="InterPro"/>
</dbReference>
<dbReference type="EC" id="2.3.1.-" evidence="4"/>
<keyword evidence="9" id="KW-0670">Pyruvate</keyword>
<dbReference type="SUPFAM" id="SSF47005">
    <property type="entry name" value="Peripheral subunit-binding domain of 2-oxo acid dehydrogenase complex"/>
    <property type="match status" value="2"/>
</dbReference>
<feature type="domain" description="Lipoyl-binding" evidence="7">
    <location>
        <begin position="64"/>
        <end position="139"/>
    </location>
</feature>
<accession>A0AAD3CJR6</accession>
<comment type="cofactor">
    <cofactor evidence="4">
        <name>(R)-lipoate</name>
        <dbReference type="ChEBI" id="CHEBI:83088"/>
    </cofactor>
</comment>
<dbReference type="Gene3D" id="2.40.50.100">
    <property type="match status" value="3"/>
</dbReference>
<proteinExistence type="inferred from homology"/>
<dbReference type="GO" id="GO:0045254">
    <property type="term" value="C:pyruvate dehydrogenase complex"/>
    <property type="evidence" value="ECO:0007669"/>
    <property type="project" value="InterPro"/>
</dbReference>
<feature type="domain" description="Lipoyl-binding" evidence="7">
    <location>
        <begin position="310"/>
        <end position="385"/>
    </location>
</feature>
<dbReference type="GO" id="GO:0004742">
    <property type="term" value="F:dihydrolipoyllysine-residue acetyltransferase activity"/>
    <property type="evidence" value="ECO:0007669"/>
    <property type="project" value="TreeGrafter"/>
</dbReference>
<dbReference type="InterPro" id="IPR045257">
    <property type="entry name" value="E2/Pdx1"/>
</dbReference>
<dbReference type="SUPFAM" id="SSF51230">
    <property type="entry name" value="Single hybrid motif"/>
    <property type="match status" value="3"/>
</dbReference>
<dbReference type="InterPro" id="IPR001078">
    <property type="entry name" value="2-oxoacid_DH_actylTfrase"/>
</dbReference>
<evidence type="ECO:0000256" key="6">
    <source>
        <dbReference type="SAM" id="SignalP"/>
    </source>
</evidence>
<keyword evidence="3" id="KW-0809">Transit peptide</keyword>
<evidence type="ECO:0000256" key="3">
    <source>
        <dbReference type="ARBA" id="ARBA00022946"/>
    </source>
</evidence>
<evidence type="ECO:0000259" key="7">
    <source>
        <dbReference type="PROSITE" id="PS50968"/>
    </source>
</evidence>
<keyword evidence="10" id="KW-1185">Reference proteome</keyword>
<dbReference type="AlphaFoldDB" id="A0AAD3CJR6"/>
<feature type="signal peptide" evidence="6">
    <location>
        <begin position="1"/>
        <end position="19"/>
    </location>
</feature>
<protein>
    <recommendedName>
        <fullName evidence="4">Dihydrolipoamide acetyltransferase component of pyruvate dehydrogenase complex</fullName>
        <ecNumber evidence="4">2.3.1.-</ecNumber>
    </recommendedName>
</protein>
<keyword evidence="6" id="KW-0732">Signal</keyword>
<evidence type="ECO:0000313" key="10">
    <source>
        <dbReference type="Proteomes" id="UP001054902"/>
    </source>
</evidence>
<evidence type="ECO:0000256" key="2">
    <source>
        <dbReference type="ARBA" id="ARBA00022823"/>
    </source>
</evidence>
<keyword evidence="2 4" id="KW-0450">Lipoyl</keyword>
<reference evidence="9 10" key="1">
    <citation type="journal article" date="2021" name="Sci. Rep.">
        <title>The genome of the diatom Chaetoceros tenuissimus carries an ancient integrated fragment of an extant virus.</title>
        <authorList>
            <person name="Hongo Y."/>
            <person name="Kimura K."/>
            <person name="Takaki Y."/>
            <person name="Yoshida Y."/>
            <person name="Baba S."/>
            <person name="Kobayashi G."/>
            <person name="Nagasaki K."/>
            <person name="Hano T."/>
            <person name="Tomaru Y."/>
        </authorList>
    </citation>
    <scope>NUCLEOTIDE SEQUENCE [LARGE SCALE GENOMIC DNA]</scope>
    <source>
        <strain evidence="9 10">NIES-3715</strain>
    </source>
</reference>
<name>A0AAD3CJR6_9STRA</name>
<gene>
    <name evidence="9" type="ORF">CTEN210_02864</name>
</gene>
<feature type="domain" description="Peripheral subunit-binding (PSBD)" evidence="8">
    <location>
        <begin position="442"/>
        <end position="479"/>
    </location>
</feature>
<evidence type="ECO:0000313" key="9">
    <source>
        <dbReference type="EMBL" id="GFH46390.1"/>
    </source>
</evidence>
<sequence length="786" mass="80410">MKFLSTALCAALAVSTVQGFVTPVSNNVGVASTSISNNAFSVASSIKEQRMMSQRELTVLAAEATKITMPALSSTMKEGRVVSWLKSEGDEVEAGEAIMVVESDKADMDVEAFEDGFIAKILVGEGESAPVGDTVALLVAEEADIASAAAAGDVAEAAPAAAEEPASGESDTILDNATTVTVDGATEIFMPALSSTMIEGKIVSWLKDVGDEISAGEAIMVVESDKADMDVEAFEDGYLAAIYQEEGSTVEVGAPVGIIVPEEEDIAKISAQPDAGVVSSSTSSTAISNNDSNSNTEAPAAAADVPDCDFSQVDMPALSSTMKEGKVVSWLKAEGDAISAGEAIMVVESDKADMDVEAFEDGFLAAIITEEGESSAVGAPVALIAAEESDIPALQAYAASLSGAPAPVAAAAPAAPAPAAAAAAAPKAAAPKVAVNTGGRIVASPLAKKNAEALGIDLSTVVGTGPDGRITAADVENAASGAGPKKAASAAPAKPTWTPAAGVIAATPMARAAAKKAKLDLATIQGTGEFGRVTLDDVKIATGEKKPERKKAAKGGAESVELPSGLVPFTGMQRAVSNNMEATLSTPVFRVSREVEMDAFNALYQSVKPKGVTVSALLAKAVALAIEKYPIINSSYTPEGTVFNEDINIAMAVAIDGGLITPTLKYANERNIMELGENWKELVQKAKEGRLAPDEYNSGTFTISNLGMFGVSQFDAILPSGMGGILAIGGTSEQIVPCDKAVLGMKKVAKMTVTLTCDHRQIYGADAALFLKEFSAIMGNPQQLLL</sequence>